<evidence type="ECO:0000256" key="3">
    <source>
        <dbReference type="ARBA" id="ARBA00022448"/>
    </source>
</evidence>
<evidence type="ECO:0000313" key="12">
    <source>
        <dbReference type="EMBL" id="OIR18095.1"/>
    </source>
</evidence>
<comment type="caution">
    <text evidence="12">The sequence shown here is derived from an EMBL/GenBank/DDBJ whole genome shotgun (WGS) entry which is preliminary data.</text>
</comment>
<dbReference type="InterPro" id="IPR033900">
    <property type="entry name" value="Gram_neg_porin_domain"/>
</dbReference>
<dbReference type="GO" id="GO:0006811">
    <property type="term" value="P:monoatomic ion transport"/>
    <property type="evidence" value="ECO:0007669"/>
    <property type="project" value="UniProtKB-KW"/>
</dbReference>
<accession>A0A1J5TAZ2</accession>
<organism evidence="12">
    <name type="scientific">mine drainage metagenome</name>
    <dbReference type="NCBI Taxonomy" id="410659"/>
    <lineage>
        <taxon>unclassified sequences</taxon>
        <taxon>metagenomes</taxon>
        <taxon>ecological metagenomes</taxon>
    </lineage>
</organism>
<evidence type="ECO:0000256" key="9">
    <source>
        <dbReference type="ARBA" id="ARBA00023136"/>
    </source>
</evidence>
<sequence length="372" mass="37255">MQKKLIALAIAAAFSAPAFADVTMYGVVDAAVAHASNDGQKSGTIAVSGGLSQSRIGAKASEDLNNGMKAVVVLEYGLDTQTNSTIGTAGVGNTDVGGLVGNNVTARQQMLALAGGFGTFATGYLQTTGYDFAVKFDPTADSLVSPLQSMTGKNGFLIGSNAIASRAQRALAYISPNMSGVTVAVNYSTDVGLIAPGYGNLGVASTAADTKIGATLVSANYDNGPLSVGGVYAKTSVPTPTGSTTDYALGASYDLTVVKLLGTYQQTKSDLTGVLGNSNKAMSFSAVAPVGPGAVVFTYAKSTIDTVSNVNGSGYTVGWLQGLSKTTTAYATVTKVTNGSAGSQYSVINNALAGGTAGGSSTLLAVGLNKKF</sequence>
<dbReference type="GO" id="GO:0015288">
    <property type="term" value="F:porin activity"/>
    <property type="evidence" value="ECO:0007669"/>
    <property type="project" value="UniProtKB-KW"/>
</dbReference>
<keyword evidence="8" id="KW-0626">Porin</keyword>
<name>A0A1J5TAZ2_9ZZZZ</name>
<evidence type="ECO:0000256" key="6">
    <source>
        <dbReference type="ARBA" id="ARBA00022729"/>
    </source>
</evidence>
<protein>
    <submittedName>
        <fullName evidence="12">Outer membrane porin protein 32</fullName>
    </submittedName>
</protein>
<comment type="subcellular location">
    <subcellularLocation>
        <location evidence="1">Membrane</location>
        <topology evidence="1">Multi-pass membrane protein</topology>
    </subcellularLocation>
</comment>
<gene>
    <name evidence="12" type="ORF">GALL_14220</name>
</gene>
<dbReference type="PANTHER" id="PTHR34501">
    <property type="entry name" value="PROTEIN YDDL-RELATED"/>
    <property type="match status" value="1"/>
</dbReference>
<evidence type="ECO:0000256" key="8">
    <source>
        <dbReference type="ARBA" id="ARBA00023114"/>
    </source>
</evidence>
<keyword evidence="10" id="KW-0998">Cell outer membrane</keyword>
<dbReference type="InterPro" id="IPR023614">
    <property type="entry name" value="Porin_dom_sf"/>
</dbReference>
<keyword evidence="6" id="KW-0732">Signal</keyword>
<evidence type="ECO:0000256" key="5">
    <source>
        <dbReference type="ARBA" id="ARBA00022692"/>
    </source>
</evidence>
<keyword evidence="5" id="KW-0812">Transmembrane</keyword>
<dbReference type="GO" id="GO:0046930">
    <property type="term" value="C:pore complex"/>
    <property type="evidence" value="ECO:0007669"/>
    <property type="project" value="UniProtKB-KW"/>
</dbReference>
<keyword evidence="9" id="KW-0472">Membrane</keyword>
<keyword evidence="7" id="KW-0406">Ion transport</keyword>
<evidence type="ECO:0000259" key="11">
    <source>
        <dbReference type="Pfam" id="PF13609"/>
    </source>
</evidence>
<dbReference type="EMBL" id="MLJW01000003">
    <property type="protein sequence ID" value="OIR18095.1"/>
    <property type="molecule type" value="Genomic_DNA"/>
</dbReference>
<evidence type="ECO:0000256" key="2">
    <source>
        <dbReference type="ARBA" id="ARBA00011233"/>
    </source>
</evidence>
<feature type="domain" description="Porin" evidence="11">
    <location>
        <begin position="7"/>
        <end position="338"/>
    </location>
</feature>
<evidence type="ECO:0000256" key="7">
    <source>
        <dbReference type="ARBA" id="ARBA00023065"/>
    </source>
</evidence>
<dbReference type="SUPFAM" id="SSF56935">
    <property type="entry name" value="Porins"/>
    <property type="match status" value="1"/>
</dbReference>
<dbReference type="AlphaFoldDB" id="A0A1J5TAZ2"/>
<proteinExistence type="predicted"/>
<evidence type="ECO:0000256" key="10">
    <source>
        <dbReference type="ARBA" id="ARBA00023237"/>
    </source>
</evidence>
<evidence type="ECO:0000256" key="1">
    <source>
        <dbReference type="ARBA" id="ARBA00004141"/>
    </source>
</evidence>
<keyword evidence="3" id="KW-0813">Transport</keyword>
<dbReference type="CDD" id="cd00342">
    <property type="entry name" value="gram_neg_porins"/>
    <property type="match status" value="1"/>
</dbReference>
<dbReference type="InterPro" id="IPR050298">
    <property type="entry name" value="Gram-neg_bact_OMP"/>
</dbReference>
<dbReference type="Pfam" id="PF13609">
    <property type="entry name" value="Porin_4"/>
    <property type="match status" value="1"/>
</dbReference>
<dbReference type="Gene3D" id="2.40.160.10">
    <property type="entry name" value="Porin"/>
    <property type="match status" value="1"/>
</dbReference>
<dbReference type="PANTHER" id="PTHR34501:SF9">
    <property type="entry name" value="MAJOR OUTER MEMBRANE PROTEIN P.IA"/>
    <property type="match status" value="1"/>
</dbReference>
<comment type="subunit">
    <text evidence="2">Homotrimer.</text>
</comment>
<reference evidence="12" key="1">
    <citation type="submission" date="2016-10" db="EMBL/GenBank/DDBJ databases">
        <title>Sequence of Gallionella enrichment culture.</title>
        <authorList>
            <person name="Poehlein A."/>
            <person name="Muehling M."/>
            <person name="Daniel R."/>
        </authorList>
    </citation>
    <scope>NUCLEOTIDE SEQUENCE</scope>
</reference>
<evidence type="ECO:0000256" key="4">
    <source>
        <dbReference type="ARBA" id="ARBA00022452"/>
    </source>
</evidence>
<keyword evidence="4" id="KW-1134">Transmembrane beta strand</keyword>